<accession>A0AC58S646</accession>
<dbReference type="RefSeq" id="XP_075080434.1">
    <property type="nucleotide sequence ID" value="XM_075224333.1"/>
</dbReference>
<keyword evidence="1" id="KW-1185">Reference proteome</keyword>
<name>A0AC58S646_TOBAC</name>
<proteinExistence type="predicted"/>
<sequence>MKFGKKGELRPRFIVPFGIIKRVGDVAYRLTLPPKLARLHSVFHVSMLQKYHEDKSYILEFNTVQLDENLTYEEDPVAIVDRQVRKLRSNDVPSMYVLWKDQPTEEATWESESDMRST</sequence>
<protein>
    <submittedName>
        <fullName evidence="2">Uncharacterized protein LOC142165942</fullName>
    </submittedName>
</protein>
<reference evidence="1" key="1">
    <citation type="journal article" date="2014" name="Nat. Commun.">
        <title>The tobacco genome sequence and its comparison with those of tomato and potato.</title>
        <authorList>
            <person name="Sierro N."/>
            <person name="Battey J.N."/>
            <person name="Ouadi S."/>
            <person name="Bakaher N."/>
            <person name="Bovet L."/>
            <person name="Willig A."/>
            <person name="Goepfert S."/>
            <person name="Peitsch M.C."/>
            <person name="Ivanov N.V."/>
        </authorList>
    </citation>
    <scope>NUCLEOTIDE SEQUENCE [LARGE SCALE GENOMIC DNA]</scope>
</reference>
<evidence type="ECO:0000313" key="1">
    <source>
        <dbReference type="Proteomes" id="UP000790787"/>
    </source>
</evidence>
<reference evidence="2" key="2">
    <citation type="submission" date="2025-08" db="UniProtKB">
        <authorList>
            <consortium name="RefSeq"/>
        </authorList>
    </citation>
    <scope>IDENTIFICATION</scope>
    <source>
        <tissue evidence="2">Leaf</tissue>
    </source>
</reference>
<organism evidence="1 2">
    <name type="scientific">Nicotiana tabacum</name>
    <name type="common">Common tobacco</name>
    <dbReference type="NCBI Taxonomy" id="4097"/>
    <lineage>
        <taxon>Eukaryota</taxon>
        <taxon>Viridiplantae</taxon>
        <taxon>Streptophyta</taxon>
        <taxon>Embryophyta</taxon>
        <taxon>Tracheophyta</taxon>
        <taxon>Spermatophyta</taxon>
        <taxon>Magnoliopsida</taxon>
        <taxon>eudicotyledons</taxon>
        <taxon>Gunneridae</taxon>
        <taxon>Pentapetalae</taxon>
        <taxon>asterids</taxon>
        <taxon>lamiids</taxon>
        <taxon>Solanales</taxon>
        <taxon>Solanaceae</taxon>
        <taxon>Nicotianoideae</taxon>
        <taxon>Nicotianeae</taxon>
        <taxon>Nicotiana</taxon>
    </lineage>
</organism>
<evidence type="ECO:0000313" key="2">
    <source>
        <dbReference type="RefSeq" id="XP_075080434.1"/>
    </source>
</evidence>
<dbReference type="Proteomes" id="UP000790787">
    <property type="component" value="Chromosome 11"/>
</dbReference>
<gene>
    <name evidence="2" type="primary">LOC142165942</name>
</gene>